<organism evidence="2 3">
    <name type="scientific">Pseudoruegeria aquimaris</name>
    <dbReference type="NCBI Taxonomy" id="393663"/>
    <lineage>
        <taxon>Bacteria</taxon>
        <taxon>Pseudomonadati</taxon>
        <taxon>Pseudomonadota</taxon>
        <taxon>Alphaproteobacteria</taxon>
        <taxon>Rhodobacterales</taxon>
        <taxon>Roseobacteraceae</taxon>
        <taxon>Pseudoruegeria</taxon>
    </lineage>
</organism>
<evidence type="ECO:0000313" key="3">
    <source>
        <dbReference type="Proteomes" id="UP000193409"/>
    </source>
</evidence>
<protein>
    <submittedName>
        <fullName evidence="2">Uncharacterized protein</fullName>
    </submittedName>
</protein>
<dbReference type="Proteomes" id="UP000193409">
    <property type="component" value="Unassembled WGS sequence"/>
</dbReference>
<evidence type="ECO:0000256" key="1">
    <source>
        <dbReference type="SAM" id="Phobius"/>
    </source>
</evidence>
<dbReference type="EMBL" id="FWFQ01000017">
    <property type="protein sequence ID" value="SLN47887.1"/>
    <property type="molecule type" value="Genomic_DNA"/>
</dbReference>
<dbReference type="OrthoDB" id="7857886at2"/>
<name>A0A1Y5ST86_9RHOB</name>
<keyword evidence="3" id="KW-1185">Reference proteome</keyword>
<reference evidence="2 3" key="1">
    <citation type="submission" date="2017-03" db="EMBL/GenBank/DDBJ databases">
        <authorList>
            <person name="Afonso C.L."/>
            <person name="Miller P.J."/>
            <person name="Scott M.A."/>
            <person name="Spackman E."/>
            <person name="Goraichik I."/>
            <person name="Dimitrov K.M."/>
            <person name="Suarez D.L."/>
            <person name="Swayne D.E."/>
        </authorList>
    </citation>
    <scope>NUCLEOTIDE SEQUENCE [LARGE SCALE GENOMIC DNA]</scope>
    <source>
        <strain evidence="2 3">CECT 7680</strain>
    </source>
</reference>
<dbReference type="Pfam" id="PF10805">
    <property type="entry name" value="DUF2730"/>
    <property type="match status" value="1"/>
</dbReference>
<keyword evidence="1" id="KW-0472">Membrane</keyword>
<evidence type="ECO:0000313" key="2">
    <source>
        <dbReference type="EMBL" id="SLN47887.1"/>
    </source>
</evidence>
<proteinExistence type="predicted"/>
<feature type="transmembrane region" description="Helical" evidence="1">
    <location>
        <begin position="6"/>
        <end position="25"/>
    </location>
</feature>
<dbReference type="RefSeq" id="WP_085869011.1">
    <property type="nucleotide sequence ID" value="NZ_FWFQ01000017.1"/>
</dbReference>
<keyword evidence="1" id="KW-0812">Transmembrane</keyword>
<gene>
    <name evidence="2" type="ORF">PSA7680_02461</name>
</gene>
<accession>A0A1Y5ST86</accession>
<keyword evidence="1" id="KW-1133">Transmembrane helix</keyword>
<dbReference type="AlphaFoldDB" id="A0A1Y5ST86"/>
<sequence length="108" mass="12110">MDLTYILQWLPLLNVVFIPAAGWLIRAATRSMATKEDIAVQAERLDTLGRRVDLMERDIKHLPDADDLAGLKEQIAALTGAEKVQTQQLIGLSQSVARIEDWLMRGIK</sequence>
<dbReference type="InterPro" id="IPR020269">
    <property type="entry name" value="Phage_Mu_Releasin"/>
</dbReference>